<keyword evidence="2" id="KW-1185">Reference proteome</keyword>
<gene>
    <name evidence="1" type="ORF">C7476_105273</name>
</gene>
<protein>
    <submittedName>
        <fullName evidence="1">Uncharacterized protein</fullName>
    </submittedName>
</protein>
<dbReference type="AlphaFoldDB" id="A0A368YW42"/>
<name>A0A368YW42_9HYPH</name>
<proteinExistence type="predicted"/>
<evidence type="ECO:0000313" key="1">
    <source>
        <dbReference type="EMBL" id="RCW83778.1"/>
    </source>
</evidence>
<sequence length="65" mass="7384">MPEMIFFRHLYDGFNDIWEATAAAAAFLHGMVNFGRNNELPRVSIEKFNNGTLDLFLGNYVAMAN</sequence>
<comment type="caution">
    <text evidence="1">The sequence shown here is derived from an EMBL/GenBank/DDBJ whole genome shotgun (WGS) entry which is preliminary data.</text>
</comment>
<dbReference type="Proteomes" id="UP000253324">
    <property type="component" value="Unassembled WGS sequence"/>
</dbReference>
<accession>A0A368YW42</accession>
<dbReference type="EMBL" id="QPJM01000005">
    <property type="protein sequence ID" value="RCW83778.1"/>
    <property type="molecule type" value="Genomic_DNA"/>
</dbReference>
<organism evidence="1 2">
    <name type="scientific">Phyllobacterium bourgognense</name>
    <dbReference type="NCBI Taxonomy" id="314236"/>
    <lineage>
        <taxon>Bacteria</taxon>
        <taxon>Pseudomonadati</taxon>
        <taxon>Pseudomonadota</taxon>
        <taxon>Alphaproteobacteria</taxon>
        <taxon>Hyphomicrobiales</taxon>
        <taxon>Phyllobacteriaceae</taxon>
        <taxon>Phyllobacterium</taxon>
    </lineage>
</organism>
<evidence type="ECO:0000313" key="2">
    <source>
        <dbReference type="Proteomes" id="UP000253324"/>
    </source>
</evidence>
<reference evidence="1 2" key="1">
    <citation type="submission" date="2018-07" db="EMBL/GenBank/DDBJ databases">
        <title>Genomic Encyclopedia of Type Strains, Phase III (KMG-III): the genomes of soil and plant-associated and newly described type strains.</title>
        <authorList>
            <person name="Whitman W."/>
        </authorList>
    </citation>
    <scope>NUCLEOTIDE SEQUENCE [LARGE SCALE GENOMIC DNA]</scope>
    <source>
        <strain evidence="1 2">31-25a</strain>
    </source>
</reference>